<gene>
    <name evidence="2" type="ordered locus">AXX17_At1g41310</name>
</gene>
<evidence type="ECO:0000313" key="3">
    <source>
        <dbReference type="Proteomes" id="UP000078284"/>
    </source>
</evidence>
<dbReference type="EMBL" id="LUHQ01000001">
    <property type="protein sequence ID" value="OAP18345.1"/>
    <property type="molecule type" value="Genomic_DNA"/>
</dbReference>
<evidence type="ECO:0000313" key="2">
    <source>
        <dbReference type="EMBL" id="OAP18345.1"/>
    </source>
</evidence>
<feature type="domain" description="F-box associated beta-propeller type 3" evidence="1">
    <location>
        <begin position="201"/>
        <end position="382"/>
    </location>
</feature>
<name>A0A178WLA0_ARATH</name>
<dbReference type="InterPro" id="IPR013187">
    <property type="entry name" value="F-box-assoc_dom_typ3"/>
</dbReference>
<dbReference type="Pfam" id="PF08268">
    <property type="entry name" value="FBA_3"/>
    <property type="match status" value="1"/>
</dbReference>
<organism evidence="2 3">
    <name type="scientific">Arabidopsis thaliana</name>
    <name type="common">Mouse-ear cress</name>
    <dbReference type="NCBI Taxonomy" id="3702"/>
    <lineage>
        <taxon>Eukaryota</taxon>
        <taxon>Viridiplantae</taxon>
        <taxon>Streptophyta</taxon>
        <taxon>Embryophyta</taxon>
        <taxon>Tracheophyta</taxon>
        <taxon>Spermatophyta</taxon>
        <taxon>Magnoliopsida</taxon>
        <taxon>eudicotyledons</taxon>
        <taxon>Gunneridae</taxon>
        <taxon>Pentapetalae</taxon>
        <taxon>rosids</taxon>
        <taxon>malvids</taxon>
        <taxon>Brassicales</taxon>
        <taxon>Brassicaceae</taxon>
        <taxon>Camelineae</taxon>
        <taxon>Arabidopsis</taxon>
    </lineage>
</organism>
<dbReference type="NCBIfam" id="TIGR01640">
    <property type="entry name" value="F_box_assoc_1"/>
    <property type="match status" value="1"/>
</dbReference>
<dbReference type="AlphaFoldDB" id="A0A178WLA0"/>
<dbReference type="ExpressionAtlas" id="A0A178WLA0">
    <property type="expression patterns" value="baseline"/>
</dbReference>
<evidence type="ECO:0000259" key="1">
    <source>
        <dbReference type="Pfam" id="PF08268"/>
    </source>
</evidence>
<dbReference type="Proteomes" id="UP000078284">
    <property type="component" value="Chromosome 1"/>
</dbReference>
<dbReference type="PANTHER" id="PTHR31111">
    <property type="entry name" value="BNAA05G37150D PROTEIN-RELATED"/>
    <property type="match status" value="1"/>
</dbReference>
<sequence>MKPSECFRVSPILKTFLKNNMSHFLQIMYNKLQNLRHETRSVEEYAEEFYLLLTFNDINDSQTQLVSRLIGELRSQLQNSLSQFDPTTVSEAHRRAASFEKQMRSASWNFTNTRPRSLEQQTPPTNIASREGDEQIKIVTRNTNDEQGLRRSARTENGEILSLARKLSPPNPRRHCVRLLETAEFHMKFPPDEDDYDGVPVLCNPITGHYATLPAIARFRQAFSFFGYDPIDKQFKVLFMIMAYPCSPDHHKVLKLGSGEMSWRRLKRTLRHEIMSEGICINGVVYYLGDTSEVLTSFVVVCFDVRYETFSFLYPGSYCELINYKGKLGLVFYDDYDGDTIKLRLWVLEDEEKNEWSKYAYVLWDDIFLAHYVSVVEVTATGFGEYHEASGNRSRVCVFVDNVFEKDCSRFYALADHVEDINVIDSKLLKSKIYEDTYPNLEDYEQSDHDETSDDEESLRSYNYSYKPYIVFLVAGQVPSSNLLLFCVATVVFDKLRFQLSVVAISPLLLRTLQVYQFFGLVQGMFSVVASCCKCSCLKIALPCVLASFLRLDCALED</sequence>
<dbReference type="PANTHER" id="PTHR31111:SF130">
    <property type="entry name" value="F-BOX ASSOCIATED UBIQUITINATION EFFECTOR FAMILY PROTEIN"/>
    <property type="match status" value="1"/>
</dbReference>
<dbReference type="InterPro" id="IPR017451">
    <property type="entry name" value="F-box-assoc_interact_dom"/>
</dbReference>
<reference evidence="3" key="1">
    <citation type="journal article" date="2016" name="Proc. Natl. Acad. Sci. U.S.A.">
        <title>Chromosome-level assembly of Arabidopsis thaliana Ler reveals the extent of translocation and inversion polymorphisms.</title>
        <authorList>
            <person name="Zapata L."/>
            <person name="Ding J."/>
            <person name="Willing E.M."/>
            <person name="Hartwig B."/>
            <person name="Bezdan D."/>
            <person name="Jiao W.B."/>
            <person name="Patel V."/>
            <person name="Velikkakam James G."/>
            <person name="Koornneef M."/>
            <person name="Ossowski S."/>
            <person name="Schneeberger K."/>
        </authorList>
    </citation>
    <scope>NUCLEOTIDE SEQUENCE [LARGE SCALE GENOMIC DNA]</scope>
    <source>
        <strain evidence="3">cv. Landsberg erecta</strain>
    </source>
</reference>
<protein>
    <recommendedName>
        <fullName evidence="1">F-box associated beta-propeller type 3 domain-containing protein</fullName>
    </recommendedName>
</protein>
<proteinExistence type="predicted"/>
<comment type="caution">
    <text evidence="2">The sequence shown here is derived from an EMBL/GenBank/DDBJ whole genome shotgun (WGS) entry which is preliminary data.</text>
</comment>
<accession>A0A178WLA0</accession>